<dbReference type="AlphaFoldDB" id="A0A7W8TU97"/>
<dbReference type="Pfam" id="PF05368">
    <property type="entry name" value="NmrA"/>
    <property type="match status" value="1"/>
</dbReference>
<accession>A0A7W8TU97</accession>
<dbReference type="GO" id="GO:0003955">
    <property type="term" value="F:NAD(P)H dehydrogenase (quinone) activity"/>
    <property type="evidence" value="ECO:0007669"/>
    <property type="project" value="UniProtKB-EC"/>
</dbReference>
<proteinExistence type="predicted"/>
<comment type="caution">
    <text evidence="2">The sequence shown here is derived from an EMBL/GenBank/DDBJ whole genome shotgun (WGS) entry which is preliminary data.</text>
</comment>
<evidence type="ECO:0000313" key="3">
    <source>
        <dbReference type="Proteomes" id="UP000580797"/>
    </source>
</evidence>
<dbReference type="Gene3D" id="3.90.25.10">
    <property type="entry name" value="UDP-galactose 4-epimerase, domain 1"/>
    <property type="match status" value="1"/>
</dbReference>
<dbReference type="CDD" id="cd05269">
    <property type="entry name" value="TMR_SDR_a"/>
    <property type="match status" value="1"/>
</dbReference>
<dbReference type="InterPro" id="IPR008030">
    <property type="entry name" value="NmrA-like"/>
</dbReference>
<dbReference type="InterPro" id="IPR052718">
    <property type="entry name" value="NmrA-type_oxidoreductase"/>
</dbReference>
<feature type="domain" description="NmrA-like" evidence="1">
    <location>
        <begin position="3"/>
        <end position="247"/>
    </location>
</feature>
<dbReference type="Gene3D" id="3.40.50.720">
    <property type="entry name" value="NAD(P)-binding Rossmann-like Domain"/>
    <property type="match status" value="1"/>
</dbReference>
<dbReference type="RefSeq" id="WP_183665161.1">
    <property type="nucleotide sequence ID" value="NZ_BAAARH010000007.1"/>
</dbReference>
<dbReference type="EMBL" id="JACHDR010000001">
    <property type="protein sequence ID" value="MBB5513011.1"/>
    <property type="molecule type" value="Genomic_DNA"/>
</dbReference>
<dbReference type="PANTHER" id="PTHR47129">
    <property type="entry name" value="QUINONE OXIDOREDUCTASE 2"/>
    <property type="match status" value="1"/>
</dbReference>
<organism evidence="2 3">
    <name type="scientific">Neomicrococcus aestuarii</name>
    <dbReference type="NCBI Taxonomy" id="556325"/>
    <lineage>
        <taxon>Bacteria</taxon>
        <taxon>Bacillati</taxon>
        <taxon>Actinomycetota</taxon>
        <taxon>Actinomycetes</taxon>
        <taxon>Micrococcales</taxon>
        <taxon>Micrococcaceae</taxon>
        <taxon>Neomicrococcus</taxon>
    </lineage>
</organism>
<sequence>MSIFVTGATGNLGRLVVEALLEKGQPADQIIAGGRNAEKLARLAELGVHTREIDYSDPASLAAAFAAVEKVMLVSGSEPGPRVAQHANVINAAKEAGVQLIAYTSIPNADTTQMALAADHQLAEQALRESGVPFVLLRNGWYLENYTAQIGGYLEFGSVFGSAGDGRLNAATRADLAEAAAVVLLAEDQGGKIYELGGNESFSLAELAEAVSAASGQPVSYQDLPEEDFTKLLEGAGVPEGFAKILADSDRGILRGDLLVSGNDLSTLLGRPATTMQDAVKSAVAQLGHNA</sequence>
<dbReference type="EC" id="1.6.5.2" evidence="2"/>
<dbReference type="SUPFAM" id="SSF51735">
    <property type="entry name" value="NAD(P)-binding Rossmann-fold domains"/>
    <property type="match status" value="1"/>
</dbReference>
<dbReference type="InterPro" id="IPR036291">
    <property type="entry name" value="NAD(P)-bd_dom_sf"/>
</dbReference>
<dbReference type="PANTHER" id="PTHR47129:SF1">
    <property type="entry name" value="NMRA-LIKE DOMAIN-CONTAINING PROTEIN"/>
    <property type="match status" value="1"/>
</dbReference>
<name>A0A7W8TU97_9MICC</name>
<evidence type="ECO:0000313" key="2">
    <source>
        <dbReference type="EMBL" id="MBB5513011.1"/>
    </source>
</evidence>
<reference evidence="2 3" key="1">
    <citation type="submission" date="2020-08" db="EMBL/GenBank/DDBJ databases">
        <title>Sequencing the genomes of 1000 actinobacteria strains.</title>
        <authorList>
            <person name="Klenk H.-P."/>
        </authorList>
    </citation>
    <scope>NUCLEOTIDE SEQUENCE [LARGE SCALE GENOMIC DNA]</scope>
    <source>
        <strain evidence="2 3">DSM 105783</strain>
    </source>
</reference>
<protein>
    <submittedName>
        <fullName evidence="2">NAD(P)H dehydrogenase (Quinone)</fullName>
        <ecNumber evidence="2">1.6.5.2</ecNumber>
    </submittedName>
</protein>
<evidence type="ECO:0000259" key="1">
    <source>
        <dbReference type="Pfam" id="PF05368"/>
    </source>
</evidence>
<dbReference type="Proteomes" id="UP000580797">
    <property type="component" value="Unassembled WGS sequence"/>
</dbReference>
<gene>
    <name evidence="2" type="ORF">HD598_001698</name>
</gene>
<keyword evidence="2" id="KW-0560">Oxidoreductase</keyword>